<evidence type="ECO:0000256" key="2">
    <source>
        <dbReference type="SAM" id="MobiDB-lite"/>
    </source>
</evidence>
<name>A0AAE0EXJ2_9CHLO</name>
<evidence type="ECO:0000256" key="1">
    <source>
        <dbReference type="SAM" id="Coils"/>
    </source>
</evidence>
<comment type="caution">
    <text evidence="3">The sequence shown here is derived from an EMBL/GenBank/DDBJ whole genome shotgun (WGS) entry which is preliminary data.</text>
</comment>
<proteinExistence type="predicted"/>
<evidence type="ECO:0000313" key="3">
    <source>
        <dbReference type="EMBL" id="KAK3244178.1"/>
    </source>
</evidence>
<reference evidence="3 4" key="1">
    <citation type="journal article" date="2015" name="Genome Biol. Evol.">
        <title>Comparative Genomics of a Bacterivorous Green Alga Reveals Evolutionary Causalities and Consequences of Phago-Mixotrophic Mode of Nutrition.</title>
        <authorList>
            <person name="Burns J.A."/>
            <person name="Paasch A."/>
            <person name="Narechania A."/>
            <person name="Kim E."/>
        </authorList>
    </citation>
    <scope>NUCLEOTIDE SEQUENCE [LARGE SCALE GENOMIC DNA]</scope>
    <source>
        <strain evidence="3 4">PLY_AMNH</strain>
    </source>
</reference>
<dbReference type="Proteomes" id="UP001190700">
    <property type="component" value="Unassembled WGS sequence"/>
</dbReference>
<dbReference type="PANTHER" id="PTHR33845">
    <property type="entry name" value="C2H2-TYPE DOMAIN-CONTAINING PROTEIN"/>
    <property type="match status" value="1"/>
</dbReference>
<protein>
    <submittedName>
        <fullName evidence="3">Uncharacterized protein</fullName>
    </submittedName>
</protein>
<feature type="region of interest" description="Disordered" evidence="2">
    <location>
        <begin position="338"/>
        <end position="397"/>
    </location>
</feature>
<accession>A0AAE0EXJ2</accession>
<feature type="compositionally biased region" description="Polar residues" evidence="2">
    <location>
        <begin position="359"/>
        <end position="369"/>
    </location>
</feature>
<dbReference type="InterPro" id="IPR001356">
    <property type="entry name" value="HD"/>
</dbReference>
<dbReference type="GO" id="GO:0003677">
    <property type="term" value="F:DNA binding"/>
    <property type="evidence" value="ECO:0007669"/>
    <property type="project" value="InterPro"/>
</dbReference>
<feature type="coiled-coil region" evidence="1">
    <location>
        <begin position="199"/>
        <end position="228"/>
    </location>
</feature>
<dbReference type="CDD" id="cd00086">
    <property type="entry name" value="homeodomain"/>
    <property type="match status" value="1"/>
</dbReference>
<keyword evidence="1" id="KW-0175">Coiled coil</keyword>
<organism evidence="3 4">
    <name type="scientific">Cymbomonas tetramitiformis</name>
    <dbReference type="NCBI Taxonomy" id="36881"/>
    <lineage>
        <taxon>Eukaryota</taxon>
        <taxon>Viridiplantae</taxon>
        <taxon>Chlorophyta</taxon>
        <taxon>Pyramimonadophyceae</taxon>
        <taxon>Pyramimonadales</taxon>
        <taxon>Pyramimonadaceae</taxon>
        <taxon>Cymbomonas</taxon>
    </lineage>
</organism>
<dbReference type="PANTHER" id="PTHR33845:SF1">
    <property type="entry name" value="C2H2-TYPE DOMAIN-CONTAINING PROTEIN"/>
    <property type="match status" value="1"/>
</dbReference>
<evidence type="ECO:0000313" key="4">
    <source>
        <dbReference type="Proteomes" id="UP001190700"/>
    </source>
</evidence>
<gene>
    <name evidence="3" type="ORF">CYMTET_46201</name>
</gene>
<dbReference type="AlphaFoldDB" id="A0AAE0EXJ2"/>
<sequence>MNVTEATLKIVHEVEPRVSKIRLRLDNAPGYHGTLYWLSMQSLKGATGIEVTEVGMNESGEGKDESDSSFNTAKSFVKREVALGVDATTAVEFIKVLNSKFGVKGMIARVVEIHRPDTPYDINPLENITRYSHFRLEEGGVRCWEQYKIGPGRLFSKAEVEKLCKKTPLPTTSGLKVFTASDAPTIDVGEAILRAGNTAKEAQALKRRQALEKKNARDERIRAGHEEQAKARKACPLWSCGFAMKPKTVAQKKTPEQLEILERFFQEGLLIGPGRSCRAPDKEVLASVNAASPFDKQLRLEQVTSWFSQRHSKHVNAAKSVVLNASVDSALLTFGTGEPAVEGGGPSGEGSAPAVTTPAPMSTGSSATDVGTPAPAPTGSSAAPQPGRRATNNVSAKRKKLSDLGVIAFEQIRASQDGVSREHVVKKLKLDSLQGLLIVLNNSDAYKVPKCKEMRAYRGCF</sequence>
<feature type="compositionally biased region" description="Low complexity" evidence="2">
    <location>
        <begin position="371"/>
        <end position="384"/>
    </location>
</feature>
<dbReference type="EMBL" id="LGRX02032171">
    <property type="protein sequence ID" value="KAK3244178.1"/>
    <property type="molecule type" value="Genomic_DNA"/>
</dbReference>
<keyword evidence="4" id="KW-1185">Reference proteome</keyword>